<name>A0ABS4BJW4_9HYPH</name>
<feature type="domain" description="CENP-V/GFA" evidence="6">
    <location>
        <begin position="4"/>
        <end position="104"/>
    </location>
</feature>
<sequence length="164" mass="17675">MSIYTGGCQCGAVRFRCEIDLASAHVCHCRMCQKAFGSFYAPLVSARKGTVAWTKAEPKRFRSSSHAQRGFCAECGTPLTYEAREGVSIAIGAFDDPAAIAPRHQFGLEAKLPYVDELGELSGLATEDDPDMADVIATFKNHQHPDAPSPDEASPATLSEPDRP</sequence>
<dbReference type="SUPFAM" id="SSF51316">
    <property type="entry name" value="Mss4-like"/>
    <property type="match status" value="1"/>
</dbReference>
<reference evidence="7 8" key="1">
    <citation type="submission" date="2021-04" db="EMBL/GenBank/DDBJ databases">
        <title>Whole genome sequence of Jiella sp. KSK16Y-1.</title>
        <authorList>
            <person name="Tuo L."/>
        </authorList>
    </citation>
    <scope>NUCLEOTIDE SEQUENCE [LARGE SCALE GENOMIC DNA]</scope>
    <source>
        <strain evidence="7 8">KSK16Y-1</strain>
    </source>
</reference>
<comment type="caution">
    <text evidence="7">The sequence shown here is derived from an EMBL/GenBank/DDBJ whole genome shotgun (WGS) entry which is preliminary data.</text>
</comment>
<evidence type="ECO:0000313" key="8">
    <source>
        <dbReference type="Proteomes" id="UP000678276"/>
    </source>
</evidence>
<dbReference type="PANTHER" id="PTHR33337:SF40">
    <property type="entry name" value="CENP-V_GFA DOMAIN-CONTAINING PROTEIN-RELATED"/>
    <property type="match status" value="1"/>
</dbReference>
<proteinExistence type="inferred from homology"/>
<keyword evidence="8" id="KW-1185">Reference proteome</keyword>
<evidence type="ECO:0000256" key="4">
    <source>
        <dbReference type="ARBA" id="ARBA00023239"/>
    </source>
</evidence>
<gene>
    <name evidence="7" type="ORF">J6595_15805</name>
</gene>
<dbReference type="InterPro" id="IPR006913">
    <property type="entry name" value="CENP-V/GFA"/>
</dbReference>
<comment type="similarity">
    <text evidence="1">Belongs to the Gfa family.</text>
</comment>
<dbReference type="Pfam" id="PF04828">
    <property type="entry name" value="GFA"/>
    <property type="match status" value="1"/>
</dbReference>
<keyword evidence="3" id="KW-0862">Zinc</keyword>
<evidence type="ECO:0000256" key="1">
    <source>
        <dbReference type="ARBA" id="ARBA00005495"/>
    </source>
</evidence>
<dbReference type="Proteomes" id="UP000678276">
    <property type="component" value="Unassembled WGS sequence"/>
</dbReference>
<evidence type="ECO:0000256" key="3">
    <source>
        <dbReference type="ARBA" id="ARBA00022833"/>
    </source>
</evidence>
<dbReference type="RefSeq" id="WP_209595550.1">
    <property type="nucleotide sequence ID" value="NZ_JAGJCF010000013.1"/>
</dbReference>
<keyword evidence="4" id="KW-0456">Lyase</keyword>
<evidence type="ECO:0000256" key="5">
    <source>
        <dbReference type="SAM" id="MobiDB-lite"/>
    </source>
</evidence>
<evidence type="ECO:0000256" key="2">
    <source>
        <dbReference type="ARBA" id="ARBA00022723"/>
    </source>
</evidence>
<dbReference type="InterPro" id="IPR011057">
    <property type="entry name" value="Mss4-like_sf"/>
</dbReference>
<protein>
    <submittedName>
        <fullName evidence="7">GFA family protein</fullName>
    </submittedName>
</protein>
<evidence type="ECO:0000259" key="6">
    <source>
        <dbReference type="PROSITE" id="PS51891"/>
    </source>
</evidence>
<dbReference type="Gene3D" id="3.90.1590.10">
    <property type="entry name" value="glutathione-dependent formaldehyde- activating enzyme (gfa)"/>
    <property type="match status" value="1"/>
</dbReference>
<feature type="region of interest" description="Disordered" evidence="5">
    <location>
        <begin position="138"/>
        <end position="164"/>
    </location>
</feature>
<accession>A0ABS4BJW4</accession>
<dbReference type="PANTHER" id="PTHR33337">
    <property type="entry name" value="GFA DOMAIN-CONTAINING PROTEIN"/>
    <property type="match status" value="1"/>
</dbReference>
<dbReference type="EMBL" id="JAGJCF010000013">
    <property type="protein sequence ID" value="MBP0617053.1"/>
    <property type="molecule type" value="Genomic_DNA"/>
</dbReference>
<evidence type="ECO:0000313" key="7">
    <source>
        <dbReference type="EMBL" id="MBP0617053.1"/>
    </source>
</evidence>
<keyword evidence="2" id="KW-0479">Metal-binding</keyword>
<organism evidence="7 8">
    <name type="scientific">Jiella mangrovi</name>
    <dbReference type="NCBI Taxonomy" id="2821407"/>
    <lineage>
        <taxon>Bacteria</taxon>
        <taxon>Pseudomonadati</taxon>
        <taxon>Pseudomonadota</taxon>
        <taxon>Alphaproteobacteria</taxon>
        <taxon>Hyphomicrobiales</taxon>
        <taxon>Aurantimonadaceae</taxon>
        <taxon>Jiella</taxon>
    </lineage>
</organism>
<dbReference type="PROSITE" id="PS51891">
    <property type="entry name" value="CENP_V_GFA"/>
    <property type="match status" value="1"/>
</dbReference>